<accession>A0A5J4VQZ8</accession>
<organism evidence="1 2">
    <name type="scientific">Streblomastix strix</name>
    <dbReference type="NCBI Taxonomy" id="222440"/>
    <lineage>
        <taxon>Eukaryota</taxon>
        <taxon>Metamonada</taxon>
        <taxon>Preaxostyla</taxon>
        <taxon>Oxymonadida</taxon>
        <taxon>Streblomastigidae</taxon>
        <taxon>Streblomastix</taxon>
    </lineage>
</organism>
<dbReference type="SUPFAM" id="SSF48371">
    <property type="entry name" value="ARM repeat"/>
    <property type="match status" value="1"/>
</dbReference>
<dbReference type="Gene3D" id="1.25.10.10">
    <property type="entry name" value="Leucine-rich Repeat Variant"/>
    <property type="match status" value="1"/>
</dbReference>
<reference evidence="1 2" key="1">
    <citation type="submission" date="2019-03" db="EMBL/GenBank/DDBJ databases">
        <title>Single cell metagenomics reveals metabolic interactions within the superorganism composed of flagellate Streblomastix strix and complex community of Bacteroidetes bacteria on its surface.</title>
        <authorList>
            <person name="Treitli S.C."/>
            <person name="Kolisko M."/>
            <person name="Husnik F."/>
            <person name="Keeling P."/>
            <person name="Hampl V."/>
        </authorList>
    </citation>
    <scope>NUCLEOTIDE SEQUENCE [LARGE SCALE GENOMIC DNA]</scope>
    <source>
        <strain evidence="1">ST1C</strain>
    </source>
</reference>
<dbReference type="Proteomes" id="UP000324800">
    <property type="component" value="Unassembled WGS sequence"/>
</dbReference>
<proteinExistence type="predicted"/>
<gene>
    <name evidence="1" type="ORF">EZS28_019787</name>
</gene>
<sequence>MQKDQESNSTNNNENNSILLQLMEHENPGQRINISNYGPYNILQLLKTSVGEDQKYILGQINTNCSISPDTCELYVREGLIPLIVDLCLKEDSDLQTKMLCLMTLLAILNEFSSEQQKQQLVATYLYLRLQEMNY</sequence>
<dbReference type="InterPro" id="IPR016024">
    <property type="entry name" value="ARM-type_fold"/>
</dbReference>
<dbReference type="AlphaFoldDB" id="A0A5J4VQZ8"/>
<evidence type="ECO:0000313" key="2">
    <source>
        <dbReference type="Proteomes" id="UP000324800"/>
    </source>
</evidence>
<protein>
    <submittedName>
        <fullName evidence="1">Uncharacterized protein</fullName>
    </submittedName>
</protein>
<dbReference type="EMBL" id="SNRW01005635">
    <property type="protein sequence ID" value="KAA6384686.1"/>
    <property type="molecule type" value="Genomic_DNA"/>
</dbReference>
<dbReference type="InterPro" id="IPR011989">
    <property type="entry name" value="ARM-like"/>
</dbReference>
<comment type="caution">
    <text evidence="1">The sequence shown here is derived from an EMBL/GenBank/DDBJ whole genome shotgun (WGS) entry which is preliminary data.</text>
</comment>
<name>A0A5J4VQZ8_9EUKA</name>
<evidence type="ECO:0000313" key="1">
    <source>
        <dbReference type="EMBL" id="KAA6384686.1"/>
    </source>
</evidence>